<comment type="caution">
    <text evidence="1">The sequence shown here is derived from an EMBL/GenBank/DDBJ whole genome shotgun (WGS) entry which is preliminary data.</text>
</comment>
<dbReference type="EMBL" id="LAZR01001188">
    <property type="protein sequence ID" value="KKN49045.1"/>
    <property type="molecule type" value="Genomic_DNA"/>
</dbReference>
<reference evidence="1" key="1">
    <citation type="journal article" date="2015" name="Nature">
        <title>Complex archaea that bridge the gap between prokaryotes and eukaryotes.</title>
        <authorList>
            <person name="Spang A."/>
            <person name="Saw J.H."/>
            <person name="Jorgensen S.L."/>
            <person name="Zaremba-Niedzwiedzka K."/>
            <person name="Martijn J."/>
            <person name="Lind A.E."/>
            <person name="van Eijk R."/>
            <person name="Schleper C."/>
            <person name="Guy L."/>
            <person name="Ettema T.J."/>
        </authorList>
    </citation>
    <scope>NUCLEOTIDE SEQUENCE</scope>
</reference>
<dbReference type="AlphaFoldDB" id="A0A0F9QXH2"/>
<protein>
    <recommendedName>
        <fullName evidence="2">HNH nuclease domain-containing protein</fullName>
    </recommendedName>
</protein>
<name>A0A0F9QXH2_9ZZZZ</name>
<dbReference type="InterPro" id="IPR003615">
    <property type="entry name" value="HNH_nuc"/>
</dbReference>
<organism evidence="1">
    <name type="scientific">marine sediment metagenome</name>
    <dbReference type="NCBI Taxonomy" id="412755"/>
    <lineage>
        <taxon>unclassified sequences</taxon>
        <taxon>metagenomes</taxon>
        <taxon>ecological metagenomes</taxon>
    </lineage>
</organism>
<gene>
    <name evidence="1" type="ORF">LCGC14_0646870</name>
</gene>
<accession>A0A0F9QXH2</accession>
<evidence type="ECO:0008006" key="2">
    <source>
        <dbReference type="Google" id="ProtNLM"/>
    </source>
</evidence>
<evidence type="ECO:0000313" key="1">
    <source>
        <dbReference type="EMBL" id="KKN49045.1"/>
    </source>
</evidence>
<proteinExistence type="predicted"/>
<sequence>MVEITKEKLEELYIKQGLSIRECAKALQFPTHGGFSWHLRKFGIKARPGKFQKGQRQYFHKKDQDAHGWKGGKKAVPCTQCEALITKFPSLIKEMNFCNHICYGNWRSKNFNGNDNPNHGSIAMFGSSNPNWKGGITYEPYCEIWLDAEYKESIKERDDYKCQNVDCWNNSNRLSIHHIDYDKKNCHPNNLITLCTSCNVRANYNRDFWQTQYEYVINDKLCQDTKEAVIQKDSNYETIAI</sequence>
<dbReference type="CDD" id="cd00085">
    <property type="entry name" value="HNHc"/>
    <property type="match status" value="1"/>
</dbReference>